<dbReference type="NCBIfam" id="TIGR04183">
    <property type="entry name" value="Por_Secre_tail"/>
    <property type="match status" value="1"/>
</dbReference>
<protein>
    <recommendedName>
        <fullName evidence="1">Secretion system C-terminal sorting domain-containing protein</fullName>
    </recommendedName>
</protein>
<dbReference type="AlphaFoldDB" id="A0A645A0B0"/>
<gene>
    <name evidence="2" type="ORF">SDC9_93350</name>
</gene>
<organism evidence="2">
    <name type="scientific">bioreactor metagenome</name>
    <dbReference type="NCBI Taxonomy" id="1076179"/>
    <lineage>
        <taxon>unclassified sequences</taxon>
        <taxon>metagenomes</taxon>
        <taxon>ecological metagenomes</taxon>
    </lineage>
</organism>
<dbReference type="Pfam" id="PF18962">
    <property type="entry name" value="Por_Secre_tail"/>
    <property type="match status" value="1"/>
</dbReference>
<accession>A0A645A0B0</accession>
<evidence type="ECO:0000259" key="1">
    <source>
        <dbReference type="Pfam" id="PF18962"/>
    </source>
</evidence>
<dbReference type="InterPro" id="IPR026444">
    <property type="entry name" value="Secre_tail"/>
</dbReference>
<proteinExistence type="predicted"/>
<comment type="caution">
    <text evidence="2">The sequence shown here is derived from an EMBL/GenBank/DDBJ whole genome shotgun (WGS) entry which is preliminary data.</text>
</comment>
<name>A0A645A0B0_9ZZZZ</name>
<feature type="domain" description="Secretion system C-terminal sorting" evidence="1">
    <location>
        <begin position="226"/>
        <end position="292"/>
    </location>
</feature>
<sequence>MKKIFIYLILIFISGVESFSQCSDEWLSINFDNGYCLDYIYVDSISDTNNIWQIGALNKAMADANACSTIAIMTDTVNPYPVNDTSSFLIKTVATFGIYYGCKNISGNYYVQSDSLNDFGMIEFSPDNGLSWYDMLNDTIYSANFFWFSKPVLTGNSNECKYFDGVLCDIGSAFGINVGDTILYRFTFISDSVFDNKCGLLFDDFQFWDYVEGISEIRFHSVKSKVYPNPVDENFMIEFDNPDAASYDLAVYDIHSRPVLKQDNITSGKILLNAALFKPGIYLYKITNVPESKRSWGKFVVLE</sequence>
<dbReference type="EMBL" id="VSSQ01011358">
    <property type="protein sequence ID" value="MPM46645.1"/>
    <property type="molecule type" value="Genomic_DNA"/>
</dbReference>
<evidence type="ECO:0000313" key="2">
    <source>
        <dbReference type="EMBL" id="MPM46645.1"/>
    </source>
</evidence>
<reference evidence="2" key="1">
    <citation type="submission" date="2019-08" db="EMBL/GenBank/DDBJ databases">
        <authorList>
            <person name="Kucharzyk K."/>
            <person name="Murdoch R.W."/>
            <person name="Higgins S."/>
            <person name="Loffler F."/>
        </authorList>
    </citation>
    <scope>NUCLEOTIDE SEQUENCE</scope>
</reference>